<evidence type="ECO:0000313" key="1">
    <source>
        <dbReference type="EMBL" id="KIE57699.1"/>
    </source>
</evidence>
<protein>
    <recommendedName>
        <fullName evidence="3">DUF433 domain-containing protein</fullName>
    </recommendedName>
</protein>
<proteinExistence type="predicted"/>
<dbReference type="EMBL" id="JQNX01000034">
    <property type="protein sequence ID" value="KIE57699.1"/>
    <property type="molecule type" value="Genomic_DNA"/>
</dbReference>
<sequence length="79" mass="8956">MIIEDRDWDILEKDDIQRIQENPNVLFGKPTLYGTRVSVTQVLLNLALTGSVTETTQQLQKIVPTITEDDVLAAIRFTL</sequence>
<dbReference type="InterPro" id="IPR009057">
    <property type="entry name" value="Homeodomain-like_sf"/>
</dbReference>
<reference evidence="1 2" key="1">
    <citation type="submission" date="2014-08" db="EMBL/GenBank/DDBJ databases">
        <title>Methylacidiphilum kamchatkense strain Kam1 draft genome sequence.</title>
        <authorList>
            <person name="Birkeland N.-K."/>
            <person name="Erikstad H.A."/>
        </authorList>
    </citation>
    <scope>NUCLEOTIDE SEQUENCE [LARGE SCALE GENOMIC DNA]</scope>
    <source>
        <strain evidence="1 2">Kam1</strain>
    </source>
</reference>
<name>A0ABR4ZTW5_9BACT</name>
<gene>
    <name evidence="1" type="ORF">A946_11860</name>
</gene>
<evidence type="ECO:0008006" key="3">
    <source>
        <dbReference type="Google" id="ProtNLM"/>
    </source>
</evidence>
<accession>A0ABR4ZTW5</accession>
<dbReference type="InterPro" id="IPR007367">
    <property type="entry name" value="DUF433"/>
</dbReference>
<evidence type="ECO:0000313" key="2">
    <source>
        <dbReference type="Proteomes" id="UP000031594"/>
    </source>
</evidence>
<dbReference type="Gene3D" id="1.10.10.10">
    <property type="entry name" value="Winged helix-like DNA-binding domain superfamily/Winged helix DNA-binding domain"/>
    <property type="match status" value="1"/>
</dbReference>
<comment type="caution">
    <text evidence="1">The sequence shown here is derived from an EMBL/GenBank/DDBJ whole genome shotgun (WGS) entry which is preliminary data.</text>
</comment>
<feature type="non-terminal residue" evidence="1">
    <location>
        <position position="79"/>
    </location>
</feature>
<keyword evidence="2" id="KW-1185">Reference proteome</keyword>
<dbReference type="InterPro" id="IPR036388">
    <property type="entry name" value="WH-like_DNA-bd_sf"/>
</dbReference>
<dbReference type="SUPFAM" id="SSF46689">
    <property type="entry name" value="Homeodomain-like"/>
    <property type="match status" value="1"/>
</dbReference>
<dbReference type="Pfam" id="PF04255">
    <property type="entry name" value="DUF433"/>
    <property type="match status" value="1"/>
</dbReference>
<organism evidence="1 2">
    <name type="scientific">Methylacidiphilum kamchatkense Kam1</name>
    <dbReference type="NCBI Taxonomy" id="1202785"/>
    <lineage>
        <taxon>Bacteria</taxon>
        <taxon>Pseudomonadati</taxon>
        <taxon>Verrucomicrobiota</taxon>
        <taxon>Methylacidiphilae</taxon>
        <taxon>Methylacidiphilales</taxon>
        <taxon>Methylacidiphilaceae</taxon>
        <taxon>Methylacidiphilum (ex Ratnadevi et al. 2023)</taxon>
    </lineage>
</organism>
<dbReference type="Proteomes" id="UP000031594">
    <property type="component" value="Unassembled WGS sequence"/>
</dbReference>